<dbReference type="AlphaFoldDB" id="A0AAV4AA31"/>
<name>A0AAV4AA31_9GAST</name>
<reference evidence="1 2" key="1">
    <citation type="journal article" date="2021" name="Elife">
        <title>Chloroplast acquisition without the gene transfer in kleptoplastic sea slugs, Plakobranchus ocellatus.</title>
        <authorList>
            <person name="Maeda T."/>
            <person name="Takahashi S."/>
            <person name="Yoshida T."/>
            <person name="Shimamura S."/>
            <person name="Takaki Y."/>
            <person name="Nagai Y."/>
            <person name="Toyoda A."/>
            <person name="Suzuki Y."/>
            <person name="Arimoto A."/>
            <person name="Ishii H."/>
            <person name="Satoh N."/>
            <person name="Nishiyama T."/>
            <person name="Hasebe M."/>
            <person name="Maruyama T."/>
            <person name="Minagawa J."/>
            <person name="Obokata J."/>
            <person name="Shigenobu S."/>
        </authorList>
    </citation>
    <scope>NUCLEOTIDE SEQUENCE [LARGE SCALE GENOMIC DNA]</scope>
</reference>
<comment type="caution">
    <text evidence="1">The sequence shown here is derived from an EMBL/GenBank/DDBJ whole genome shotgun (WGS) entry which is preliminary data.</text>
</comment>
<dbReference type="Proteomes" id="UP000735302">
    <property type="component" value="Unassembled WGS sequence"/>
</dbReference>
<organism evidence="1 2">
    <name type="scientific">Plakobranchus ocellatus</name>
    <dbReference type="NCBI Taxonomy" id="259542"/>
    <lineage>
        <taxon>Eukaryota</taxon>
        <taxon>Metazoa</taxon>
        <taxon>Spiralia</taxon>
        <taxon>Lophotrochozoa</taxon>
        <taxon>Mollusca</taxon>
        <taxon>Gastropoda</taxon>
        <taxon>Heterobranchia</taxon>
        <taxon>Euthyneura</taxon>
        <taxon>Panpulmonata</taxon>
        <taxon>Sacoglossa</taxon>
        <taxon>Placobranchoidea</taxon>
        <taxon>Plakobranchidae</taxon>
        <taxon>Plakobranchus</taxon>
    </lineage>
</organism>
<evidence type="ECO:0000313" key="1">
    <source>
        <dbReference type="EMBL" id="GFO03309.1"/>
    </source>
</evidence>
<protein>
    <submittedName>
        <fullName evidence="1">Uncharacterized protein</fullName>
    </submittedName>
</protein>
<accession>A0AAV4AA31</accession>
<proteinExistence type="predicted"/>
<evidence type="ECO:0000313" key="2">
    <source>
        <dbReference type="Proteomes" id="UP000735302"/>
    </source>
</evidence>
<gene>
    <name evidence="1" type="ORF">PoB_002981400</name>
</gene>
<sequence>MSVCDNFFSSFPSLEPLWAPLWRLDFGFGAFANGIRTQFLPLSERDCNFAVKPTPAPPNVTGDPGTVKKIMLPWTHLLKQMLAYQRCYTSTTRGQKRQRKTKAMYVDSVRYWARKTVQKSSPP</sequence>
<keyword evidence="2" id="KW-1185">Reference proteome</keyword>
<dbReference type="EMBL" id="BLXT01003724">
    <property type="protein sequence ID" value="GFO03309.1"/>
    <property type="molecule type" value="Genomic_DNA"/>
</dbReference>